<dbReference type="EMBL" id="HE965806">
    <property type="protein sequence ID" value="CCJ52106.1"/>
    <property type="molecule type" value="Genomic_DNA"/>
</dbReference>
<sequence length="319" mass="34257">MWAYLVRRLGHVVFVVAAMAVLIFLITQAMPGNVAYTIAGHFASPEQVAAIEARLGLNDPLWTQFWRWAGAALHGDMGQSLVMGRPVGPLISEALGRSALLAVAALVLTAALGIFLGVVAAVRHGRWQDRLILAFSWLSISLPQFLIAIVLVLLVAGTLGWLPATGYVELSAGFGAWLSHLVMPVCTLVLGLVAHVTSLQRSSMLETLSAPYVRAARAKGLRERTVLYRHALRNALIPTVTVLALDFGILMGGIVVVETVFSYPGLGRLLIFAVEQKDLPVLQAGVLAVTVIYALANLAADIAYAILDPRIRYGNLDTH</sequence>
<evidence type="ECO:0000256" key="3">
    <source>
        <dbReference type="ARBA" id="ARBA00022475"/>
    </source>
</evidence>
<comment type="subcellular location">
    <subcellularLocation>
        <location evidence="1 7">Cell membrane</location>
        <topology evidence="1 7">Multi-pass membrane protein</topology>
    </subcellularLocation>
</comment>
<evidence type="ECO:0000256" key="6">
    <source>
        <dbReference type="ARBA" id="ARBA00023136"/>
    </source>
</evidence>
<feature type="transmembrane region" description="Helical" evidence="7">
    <location>
        <begin position="134"/>
        <end position="162"/>
    </location>
</feature>
<dbReference type="CDD" id="cd06261">
    <property type="entry name" value="TM_PBP2"/>
    <property type="match status" value="1"/>
</dbReference>
<dbReference type="PANTHER" id="PTHR43163:SF3">
    <property type="entry name" value="PEPTIDE ABC TRANSPORTER PERMEASE PROTEIN"/>
    <property type="match status" value="1"/>
</dbReference>
<keyword evidence="5 7" id="KW-1133">Transmembrane helix</keyword>
<evidence type="ECO:0000256" key="5">
    <source>
        <dbReference type="ARBA" id="ARBA00022989"/>
    </source>
</evidence>
<feature type="transmembrane region" description="Helical" evidence="7">
    <location>
        <begin position="99"/>
        <end position="122"/>
    </location>
</feature>
<feature type="transmembrane region" description="Helical" evidence="7">
    <location>
        <begin position="235"/>
        <end position="261"/>
    </location>
</feature>
<dbReference type="InterPro" id="IPR045621">
    <property type="entry name" value="BPD_transp_1_N"/>
</dbReference>
<dbReference type="HOGENOM" id="CLU_036879_0_1_4"/>
<dbReference type="Proteomes" id="UP000007564">
    <property type="component" value="Chromosome"/>
</dbReference>
<accession>A0A0C6NZG3</accession>
<dbReference type="Pfam" id="PF00528">
    <property type="entry name" value="BPD_transp_1"/>
    <property type="match status" value="1"/>
</dbReference>
<comment type="similarity">
    <text evidence="7">Belongs to the binding-protein-dependent transport system permease family.</text>
</comment>
<feature type="domain" description="ABC transmembrane type-1" evidence="8">
    <location>
        <begin position="95"/>
        <end position="304"/>
    </location>
</feature>
<evidence type="ECO:0000313" key="10">
    <source>
        <dbReference type="Proteomes" id="UP000007564"/>
    </source>
</evidence>
<dbReference type="KEGG" id="bbh:BN112_0188"/>
<dbReference type="OrthoDB" id="9803623at2"/>
<feature type="transmembrane region" description="Helical" evidence="7">
    <location>
        <begin position="281"/>
        <end position="307"/>
    </location>
</feature>
<evidence type="ECO:0000256" key="4">
    <source>
        <dbReference type="ARBA" id="ARBA00022692"/>
    </source>
</evidence>
<evidence type="ECO:0000256" key="1">
    <source>
        <dbReference type="ARBA" id="ARBA00004651"/>
    </source>
</evidence>
<feature type="transmembrane region" description="Helical" evidence="7">
    <location>
        <begin position="174"/>
        <end position="194"/>
    </location>
</feature>
<dbReference type="PROSITE" id="PS50928">
    <property type="entry name" value="ABC_TM1"/>
    <property type="match status" value="1"/>
</dbReference>
<dbReference type="RefSeq" id="WP_003812302.1">
    <property type="nucleotide sequence ID" value="NC_019382.1"/>
</dbReference>
<evidence type="ECO:0000313" key="9">
    <source>
        <dbReference type="EMBL" id="CCJ52106.1"/>
    </source>
</evidence>
<dbReference type="GeneID" id="56478482"/>
<evidence type="ECO:0000256" key="7">
    <source>
        <dbReference type="RuleBase" id="RU363032"/>
    </source>
</evidence>
<dbReference type="Pfam" id="PF19300">
    <property type="entry name" value="BPD_transp_1_N"/>
    <property type="match status" value="1"/>
</dbReference>
<evidence type="ECO:0000259" key="8">
    <source>
        <dbReference type="PROSITE" id="PS50928"/>
    </source>
</evidence>
<dbReference type="GO" id="GO:0055085">
    <property type="term" value="P:transmembrane transport"/>
    <property type="evidence" value="ECO:0007669"/>
    <property type="project" value="InterPro"/>
</dbReference>
<reference evidence="9 10" key="1">
    <citation type="journal article" date="2012" name="BMC Genomics">
        <title>Comparative genomics of the classical Bordetella subspecies: the evolution and exchange of virulence-associated diversity amongst closely related pathogens.</title>
        <authorList>
            <person name="Park J."/>
            <person name="Zhang Y."/>
            <person name="Buboltz A.M."/>
            <person name="Zhang X."/>
            <person name="Schuster S.C."/>
            <person name="Ahuja U."/>
            <person name="Liu M."/>
            <person name="Miller J.F."/>
            <person name="Sebaihia M."/>
            <person name="Bentley S.D."/>
            <person name="Parkhill J."/>
            <person name="Harvill E.T."/>
        </authorList>
    </citation>
    <scope>NUCLEOTIDE SEQUENCE [LARGE SCALE GENOMIC DNA]</scope>
    <source>
        <strain evidence="9 10">253</strain>
    </source>
</reference>
<gene>
    <name evidence="9" type="ORF">BN112_0188</name>
</gene>
<name>A0A0C6NZG3_BORBO</name>
<keyword evidence="3" id="KW-1003">Cell membrane</keyword>
<protein>
    <submittedName>
        <fullName evidence="9">ABC transport protein inner membrane component</fullName>
    </submittedName>
</protein>
<keyword evidence="2 7" id="KW-0813">Transport</keyword>
<dbReference type="PANTHER" id="PTHR43163">
    <property type="entry name" value="DIPEPTIDE TRANSPORT SYSTEM PERMEASE PROTEIN DPPB-RELATED"/>
    <property type="match status" value="1"/>
</dbReference>
<dbReference type="InterPro" id="IPR000515">
    <property type="entry name" value="MetI-like"/>
</dbReference>
<evidence type="ECO:0000256" key="2">
    <source>
        <dbReference type="ARBA" id="ARBA00022448"/>
    </source>
</evidence>
<proteinExistence type="inferred from homology"/>
<dbReference type="GO" id="GO:0005886">
    <property type="term" value="C:plasma membrane"/>
    <property type="evidence" value="ECO:0007669"/>
    <property type="project" value="UniProtKB-SubCell"/>
</dbReference>
<dbReference type="AlphaFoldDB" id="A0A0C6NZG3"/>
<dbReference type="Gene3D" id="1.10.3720.10">
    <property type="entry name" value="MetI-like"/>
    <property type="match status" value="1"/>
</dbReference>
<dbReference type="InterPro" id="IPR035906">
    <property type="entry name" value="MetI-like_sf"/>
</dbReference>
<feature type="transmembrane region" description="Helical" evidence="7">
    <location>
        <begin position="12"/>
        <end position="30"/>
    </location>
</feature>
<dbReference type="SUPFAM" id="SSF161098">
    <property type="entry name" value="MetI-like"/>
    <property type="match status" value="1"/>
</dbReference>
<keyword evidence="4 7" id="KW-0812">Transmembrane</keyword>
<organism evidence="9 10">
    <name type="scientific">Bordetella bronchiseptica 253</name>
    <dbReference type="NCBI Taxonomy" id="568707"/>
    <lineage>
        <taxon>Bacteria</taxon>
        <taxon>Pseudomonadati</taxon>
        <taxon>Pseudomonadota</taxon>
        <taxon>Betaproteobacteria</taxon>
        <taxon>Burkholderiales</taxon>
        <taxon>Alcaligenaceae</taxon>
        <taxon>Bordetella</taxon>
    </lineage>
</organism>
<keyword evidence="6 7" id="KW-0472">Membrane</keyword>